<dbReference type="Proteomes" id="UP000664904">
    <property type="component" value="Plasmid unnamed5"/>
</dbReference>
<keyword evidence="3" id="KW-1185">Reference proteome</keyword>
<proteinExistence type="predicted"/>
<sequence length="105" mass="11789">MKKVLAVVALLVSGLVNAQTVTCSDYIASIDAQSDGSYWIQPVKEETIELKPTHQHFYNYLGLMYNAMQSNKKVVYTSENGENSSKCHDATRGLFPLYEIVRVID</sequence>
<feature type="chain" id="PRO_5037892088" description="Secreted protein" evidence="1">
    <location>
        <begin position="19"/>
        <end position="105"/>
    </location>
</feature>
<dbReference type="AlphaFoldDB" id="A0A975DKF3"/>
<dbReference type="RefSeq" id="WP_208844793.1">
    <property type="nucleotide sequence ID" value="NZ_CP072135.1"/>
</dbReference>
<feature type="signal peptide" evidence="1">
    <location>
        <begin position="1"/>
        <end position="18"/>
    </location>
</feature>
<gene>
    <name evidence="2" type="ORF">J5O05_20465</name>
</gene>
<dbReference type="EMBL" id="CP072135">
    <property type="protein sequence ID" value="QTH73174.1"/>
    <property type="molecule type" value="Genomic_DNA"/>
</dbReference>
<evidence type="ECO:0000256" key="1">
    <source>
        <dbReference type="SAM" id="SignalP"/>
    </source>
</evidence>
<evidence type="ECO:0008006" key="4">
    <source>
        <dbReference type="Google" id="ProtNLM"/>
    </source>
</evidence>
<keyword evidence="1" id="KW-0732">Signal</keyword>
<reference evidence="2" key="1">
    <citation type="submission" date="2021-03" db="EMBL/GenBank/DDBJ databases">
        <title>Complete Genome of Pseudoalteromonas xiamenensis STKMTI.2, a new potential marine bacterium producing anti-Vibrio compounds.</title>
        <authorList>
            <person name="Handayani D.P."/>
            <person name="Isnansetyo A."/>
            <person name="Istiqomah I."/>
            <person name="Jumina J."/>
        </authorList>
    </citation>
    <scope>NUCLEOTIDE SEQUENCE</scope>
    <source>
        <strain evidence="2">STKMTI.2</strain>
        <plasmid evidence="2">unnamed5</plasmid>
    </source>
</reference>
<name>A0A975DKF3_9GAMM</name>
<dbReference type="KEGG" id="pxi:J5O05_20465"/>
<keyword evidence="2" id="KW-0614">Plasmid</keyword>
<accession>A0A975DKF3</accession>
<evidence type="ECO:0000313" key="3">
    <source>
        <dbReference type="Proteomes" id="UP000664904"/>
    </source>
</evidence>
<protein>
    <recommendedName>
        <fullName evidence="4">Secreted protein</fullName>
    </recommendedName>
</protein>
<organism evidence="2 3">
    <name type="scientific">Pseudoalteromonas xiamenensis</name>
    <dbReference type="NCBI Taxonomy" id="882626"/>
    <lineage>
        <taxon>Bacteria</taxon>
        <taxon>Pseudomonadati</taxon>
        <taxon>Pseudomonadota</taxon>
        <taxon>Gammaproteobacteria</taxon>
        <taxon>Alteromonadales</taxon>
        <taxon>Pseudoalteromonadaceae</taxon>
        <taxon>Pseudoalteromonas</taxon>
    </lineage>
</organism>
<geneLocation type="plasmid" evidence="2 3">
    <name>unnamed5</name>
</geneLocation>
<evidence type="ECO:0000313" key="2">
    <source>
        <dbReference type="EMBL" id="QTH73174.1"/>
    </source>
</evidence>